<evidence type="ECO:0000256" key="5">
    <source>
        <dbReference type="ARBA" id="ARBA00023136"/>
    </source>
</evidence>
<feature type="transmembrane region" description="Helical" evidence="6">
    <location>
        <begin position="718"/>
        <end position="736"/>
    </location>
</feature>
<keyword evidence="4 6" id="KW-1133">Transmembrane helix</keyword>
<comment type="subcellular location">
    <subcellularLocation>
        <location evidence="1">Membrane</location>
        <topology evidence="1">Multi-pass membrane protein</topology>
    </subcellularLocation>
</comment>
<dbReference type="Gene3D" id="1.20.1740.10">
    <property type="entry name" value="Amino acid/polyamine transporter I"/>
    <property type="match status" value="3"/>
</dbReference>
<feature type="transmembrane region" description="Helical" evidence="6">
    <location>
        <begin position="693"/>
        <end position="712"/>
    </location>
</feature>
<feature type="transmembrane region" description="Helical" evidence="6">
    <location>
        <begin position="331"/>
        <end position="348"/>
    </location>
</feature>
<dbReference type="InterPro" id="IPR029485">
    <property type="entry name" value="CAT_C"/>
</dbReference>
<evidence type="ECO:0000256" key="4">
    <source>
        <dbReference type="ARBA" id="ARBA00022989"/>
    </source>
</evidence>
<evidence type="ECO:0000256" key="2">
    <source>
        <dbReference type="ARBA" id="ARBA00022448"/>
    </source>
</evidence>
<evidence type="ECO:0000256" key="1">
    <source>
        <dbReference type="ARBA" id="ARBA00004141"/>
    </source>
</evidence>
<protein>
    <submittedName>
        <fullName evidence="8">Amino acid permease</fullName>
    </submittedName>
</protein>
<feature type="transmembrane region" description="Helical" evidence="6">
    <location>
        <begin position="525"/>
        <end position="544"/>
    </location>
</feature>
<dbReference type="GO" id="GO:0005886">
    <property type="term" value="C:plasma membrane"/>
    <property type="evidence" value="ECO:0007669"/>
    <property type="project" value="TreeGrafter"/>
</dbReference>
<dbReference type="Pfam" id="PF13906">
    <property type="entry name" value="AA_permease_C"/>
    <property type="match status" value="1"/>
</dbReference>
<feature type="transmembrane region" description="Helical" evidence="6">
    <location>
        <begin position="243"/>
        <end position="263"/>
    </location>
</feature>
<feature type="transmembrane region" description="Helical" evidence="6">
    <location>
        <begin position="473"/>
        <end position="495"/>
    </location>
</feature>
<organism evidence="8 9">
    <name type="scientific">Popillia japonica</name>
    <name type="common">Japanese beetle</name>
    <dbReference type="NCBI Taxonomy" id="7064"/>
    <lineage>
        <taxon>Eukaryota</taxon>
        <taxon>Metazoa</taxon>
        <taxon>Ecdysozoa</taxon>
        <taxon>Arthropoda</taxon>
        <taxon>Hexapoda</taxon>
        <taxon>Insecta</taxon>
        <taxon>Pterygota</taxon>
        <taxon>Neoptera</taxon>
        <taxon>Endopterygota</taxon>
        <taxon>Coleoptera</taxon>
        <taxon>Polyphaga</taxon>
        <taxon>Scarabaeiformia</taxon>
        <taxon>Scarabaeidae</taxon>
        <taxon>Rutelinae</taxon>
        <taxon>Popillia</taxon>
    </lineage>
</organism>
<feature type="transmembrane region" description="Helical" evidence="6">
    <location>
        <begin position="210"/>
        <end position="231"/>
    </location>
</feature>
<dbReference type="Proteomes" id="UP001458880">
    <property type="component" value="Unassembled WGS sequence"/>
</dbReference>
<evidence type="ECO:0000313" key="8">
    <source>
        <dbReference type="EMBL" id="KAK9704176.1"/>
    </source>
</evidence>
<feature type="transmembrane region" description="Helical" evidence="6">
    <location>
        <begin position="357"/>
        <end position="377"/>
    </location>
</feature>
<feature type="transmembrane region" description="Helical" evidence="6">
    <location>
        <begin position="181"/>
        <end position="198"/>
    </location>
</feature>
<evidence type="ECO:0000256" key="6">
    <source>
        <dbReference type="SAM" id="Phobius"/>
    </source>
</evidence>
<sequence>MQFTTYFNAPPLVIAVTQTAFISLQFPISFYDESTENNTKLQKISLPDDVELDVASKDVILRLLEVEPTRRLRSVRTLQSIAFYKGYNFECVRKKGVNGVDLLKKYEMISHLAPEDTFQSELEYNRFSYSSPIINANMPSSRKMILGHVMSGLCSKMNRTKQLPADVMETPLNRCLNTFDITLLGVGHMVGAGIYVLAGTVTRDVAGPGIIISFLLAGLASLLSALCYAEFGTRVPKAGSAYVYTYISIGEFWAFVIGWNILLEHMIGAASVARAWSGYVDSLFGGIIGAASVARAWSGYVDSLFGGIISNTTISLTGELHEQLLGKYPDILAFAVCIVYALLLGIGVKGSSIVNSFLTLVNLSVMALVIVVGFYYANDENWTSQKGGFLPYGFGGVIAGAATCFYAFVGIATSGEEAKNPSFSIPMATVISMGVVTLGYILVCAALTLLVPYYDINPTAALPEAFSGVGMHWVKYVVSLGAICGMTTTLFGSLFSLPRCMYAMAVDGLLFSFLGDVNSKTQVPLMNLIISGILTSIIALLFDLEKLVEFMSIGTLLAYTIVSASVIILRYRPTVMASKSAITPNSEMSGSTSEPTTPGSEVMCLTGSLRPKYSWLGPILGHCEAGCAVTTAVFVYTIFSGALCVLIQVSSTDLRNGIWWTIALAVFFVFIMGGCLLVMTAHYQSTERLRFKVPLVPFLPALSILCNLEFIVHLNVLTWLRFFVWMIIGILIYFLYGIHHSKEGDLTSTYSILMTSSEAVKNKFGSTMKTNIHGVLTRRKSSSSDRNAILEDVDDEGADRNAILEDVDDEGA</sequence>
<evidence type="ECO:0000313" key="9">
    <source>
        <dbReference type="Proteomes" id="UP001458880"/>
    </source>
</evidence>
<comment type="caution">
    <text evidence="8">The sequence shown here is derived from an EMBL/GenBank/DDBJ whole genome shotgun (WGS) entry which is preliminary data.</text>
</comment>
<feature type="domain" description="Cationic amino acid transporter C-terminal" evidence="7">
    <location>
        <begin position="691"/>
        <end position="741"/>
    </location>
</feature>
<evidence type="ECO:0000259" key="7">
    <source>
        <dbReference type="Pfam" id="PF13906"/>
    </source>
</evidence>
<feature type="transmembrane region" description="Helical" evidence="6">
    <location>
        <begin position="275"/>
        <end position="297"/>
    </location>
</feature>
<gene>
    <name evidence="8" type="ORF">QE152_g28467</name>
</gene>
<reference evidence="8 9" key="1">
    <citation type="journal article" date="2024" name="BMC Genomics">
        <title>De novo assembly and annotation of Popillia japonica's genome with initial clues to its potential as an invasive pest.</title>
        <authorList>
            <person name="Cucini C."/>
            <person name="Boschi S."/>
            <person name="Funari R."/>
            <person name="Cardaioli E."/>
            <person name="Iannotti N."/>
            <person name="Marturano G."/>
            <person name="Paoli F."/>
            <person name="Bruttini M."/>
            <person name="Carapelli A."/>
            <person name="Frati F."/>
            <person name="Nardi F."/>
        </authorList>
    </citation>
    <scope>NUCLEOTIDE SEQUENCE [LARGE SCALE GENOMIC DNA]</scope>
    <source>
        <strain evidence="8">DMR45628</strain>
    </source>
</reference>
<keyword evidence="2" id="KW-0813">Transport</keyword>
<dbReference type="AlphaFoldDB" id="A0AAW1JLI0"/>
<keyword evidence="3 6" id="KW-0812">Transmembrane</keyword>
<evidence type="ECO:0000256" key="3">
    <source>
        <dbReference type="ARBA" id="ARBA00022692"/>
    </source>
</evidence>
<dbReference type="InterPro" id="IPR002293">
    <property type="entry name" value="AA/rel_permease1"/>
</dbReference>
<dbReference type="GO" id="GO:0015171">
    <property type="term" value="F:amino acid transmembrane transporter activity"/>
    <property type="evidence" value="ECO:0007669"/>
    <property type="project" value="TreeGrafter"/>
</dbReference>
<keyword evidence="5 6" id="KW-0472">Membrane</keyword>
<feature type="transmembrane region" description="Helical" evidence="6">
    <location>
        <begin position="430"/>
        <end position="453"/>
    </location>
</feature>
<keyword evidence="9" id="KW-1185">Reference proteome</keyword>
<name>A0AAW1JLI0_POPJA</name>
<dbReference type="PANTHER" id="PTHR43243:SF4">
    <property type="entry name" value="CATIONIC AMINO ACID TRANSPORTER 4"/>
    <property type="match status" value="1"/>
</dbReference>
<feature type="transmembrane region" description="Helical" evidence="6">
    <location>
        <begin position="657"/>
        <end position="681"/>
    </location>
</feature>
<dbReference type="EMBL" id="JASPKY010000356">
    <property type="protein sequence ID" value="KAK9704176.1"/>
    <property type="molecule type" value="Genomic_DNA"/>
</dbReference>
<proteinExistence type="predicted"/>
<feature type="transmembrane region" description="Helical" evidence="6">
    <location>
        <begin position="550"/>
        <end position="569"/>
    </location>
</feature>
<feature type="transmembrane region" description="Helical" evidence="6">
    <location>
        <begin position="625"/>
        <end position="651"/>
    </location>
</feature>
<dbReference type="Pfam" id="PF13520">
    <property type="entry name" value="AA_permease_2"/>
    <property type="match status" value="1"/>
</dbReference>
<accession>A0AAW1JLI0</accession>
<feature type="transmembrane region" description="Helical" evidence="6">
    <location>
        <begin position="389"/>
        <end position="409"/>
    </location>
</feature>
<dbReference type="PANTHER" id="PTHR43243">
    <property type="entry name" value="INNER MEMBRANE TRANSPORTER YGJI-RELATED"/>
    <property type="match status" value="1"/>
</dbReference>